<sequence length="410" mass="44887">MEVVPIGAMSAFGQFHSKIASIIIFILLFLSLLSFTMFGNTQVVNVLILGTVFGICMLWSSRHDEYIELPRFIFLPLLAIWAFFIISSVTVSPTISQSVLQTVAAIAISGTAIFIIPKVYSSGSFLFHIFLISFVLGLFSVLALILPLESIGPVELLRAVPYEEYVIFGEARYGEVPIAGLENPNQLSVVLLPGVLAGVSYLRTAVSKKPMSEIVISGIALLFPLISLILTRSRGGFIALIVGVVTFIAIHHFSTTIVRIFCLSGIIGSLLVLAPTGIGPVPSLIELVSEPRAWRWKHAIDSMQKQPFLGYGPGNSRLATQSGTQPHNAYYMLGLWGGLGPFILYLYMFARILLVSVRDRVNTMPAVFPAILTSYWIYSLFESVTIFHFTAPSVILVVTFGFVAHSFVTD</sequence>
<feature type="transmembrane region" description="Helical" evidence="1">
    <location>
        <begin position="236"/>
        <end position="253"/>
    </location>
</feature>
<organism evidence="2 3">
    <name type="scientific">Natrarchaeobius halalkaliphilus</name>
    <dbReference type="NCBI Taxonomy" id="1679091"/>
    <lineage>
        <taxon>Archaea</taxon>
        <taxon>Methanobacteriati</taxon>
        <taxon>Methanobacteriota</taxon>
        <taxon>Stenosarchaea group</taxon>
        <taxon>Halobacteria</taxon>
        <taxon>Halobacteriales</taxon>
        <taxon>Natrialbaceae</taxon>
        <taxon>Natrarchaeobius</taxon>
    </lineage>
</organism>
<dbReference type="AlphaFoldDB" id="A0A3N6N0S9"/>
<feature type="transmembrane region" description="Helical" evidence="1">
    <location>
        <begin position="98"/>
        <end position="116"/>
    </location>
</feature>
<accession>A0A3N6N0S9</accession>
<keyword evidence="1" id="KW-0472">Membrane</keyword>
<feature type="transmembrane region" description="Helical" evidence="1">
    <location>
        <begin position="19"/>
        <end position="37"/>
    </location>
</feature>
<dbReference type="InterPro" id="IPR051533">
    <property type="entry name" value="WaaL-like"/>
</dbReference>
<dbReference type="GO" id="GO:0016020">
    <property type="term" value="C:membrane"/>
    <property type="evidence" value="ECO:0007669"/>
    <property type="project" value="UniProtKB-SubCell"/>
</dbReference>
<dbReference type="GO" id="GO:0016874">
    <property type="term" value="F:ligase activity"/>
    <property type="evidence" value="ECO:0007669"/>
    <property type="project" value="UniProtKB-KW"/>
</dbReference>
<dbReference type="Proteomes" id="UP000273828">
    <property type="component" value="Unassembled WGS sequence"/>
</dbReference>
<protein>
    <submittedName>
        <fullName evidence="2">O-antigen ligase domain-containing protein</fullName>
    </submittedName>
</protein>
<evidence type="ECO:0000313" key="3">
    <source>
        <dbReference type="Proteomes" id="UP000273828"/>
    </source>
</evidence>
<dbReference type="PANTHER" id="PTHR37422">
    <property type="entry name" value="TEICHURONIC ACID BIOSYNTHESIS PROTEIN TUAE"/>
    <property type="match status" value="1"/>
</dbReference>
<reference evidence="2 3" key="1">
    <citation type="submission" date="2018-10" db="EMBL/GenBank/DDBJ databases">
        <title>Natrarchaeobius chitinivorans gen. nov., sp. nov., and Natrarchaeobius haloalkaliphilus sp. nov., alkaliphilic, chitin-utilizing haloarchaea from hypersaline alkaline lakes.</title>
        <authorList>
            <person name="Sorokin D.Y."/>
            <person name="Elcheninov A.G."/>
            <person name="Kostrikina N.A."/>
            <person name="Bale N.J."/>
            <person name="Sinninghe Damste J.S."/>
            <person name="Khijniak T.V."/>
            <person name="Kublanov I.V."/>
            <person name="Toshchakov S.V."/>
        </authorList>
    </citation>
    <scope>NUCLEOTIDE SEQUENCE [LARGE SCALE GENOMIC DNA]</scope>
    <source>
        <strain evidence="2 3">AArcht-Sl</strain>
    </source>
</reference>
<feature type="transmembrane region" description="Helical" evidence="1">
    <location>
        <begin position="125"/>
        <end position="148"/>
    </location>
</feature>
<dbReference type="PANTHER" id="PTHR37422:SF13">
    <property type="entry name" value="LIPOPOLYSACCHARIDE BIOSYNTHESIS PROTEIN PA4999-RELATED"/>
    <property type="match status" value="1"/>
</dbReference>
<keyword evidence="3" id="KW-1185">Reference proteome</keyword>
<name>A0A3N6N0S9_9EURY</name>
<comment type="caution">
    <text evidence="2">The sequence shown here is derived from an EMBL/GenBank/DDBJ whole genome shotgun (WGS) entry which is preliminary data.</text>
</comment>
<gene>
    <name evidence="2" type="ORF">EA462_06050</name>
</gene>
<evidence type="ECO:0000256" key="1">
    <source>
        <dbReference type="SAM" id="Phobius"/>
    </source>
</evidence>
<feature type="transmembrane region" description="Helical" evidence="1">
    <location>
        <begin position="361"/>
        <end position="378"/>
    </location>
</feature>
<feature type="transmembrane region" description="Helical" evidence="1">
    <location>
        <begin position="214"/>
        <end position="230"/>
    </location>
</feature>
<feature type="transmembrane region" description="Helical" evidence="1">
    <location>
        <begin position="72"/>
        <end position="92"/>
    </location>
</feature>
<feature type="transmembrane region" description="Helical" evidence="1">
    <location>
        <begin position="185"/>
        <end position="202"/>
    </location>
</feature>
<feature type="transmembrane region" description="Helical" evidence="1">
    <location>
        <begin position="260"/>
        <end position="278"/>
    </location>
</feature>
<keyword evidence="1" id="KW-0812">Transmembrane</keyword>
<keyword evidence="1" id="KW-1133">Transmembrane helix</keyword>
<feature type="transmembrane region" description="Helical" evidence="1">
    <location>
        <begin position="384"/>
        <end position="408"/>
    </location>
</feature>
<feature type="transmembrane region" description="Helical" evidence="1">
    <location>
        <begin position="329"/>
        <end position="349"/>
    </location>
</feature>
<feature type="transmembrane region" description="Helical" evidence="1">
    <location>
        <begin position="43"/>
        <end position="60"/>
    </location>
</feature>
<evidence type="ECO:0000313" key="2">
    <source>
        <dbReference type="EMBL" id="RQG91522.1"/>
    </source>
</evidence>
<dbReference type="EMBL" id="REFY01000002">
    <property type="protein sequence ID" value="RQG91522.1"/>
    <property type="molecule type" value="Genomic_DNA"/>
</dbReference>
<proteinExistence type="predicted"/>
<keyword evidence="2" id="KW-0436">Ligase</keyword>